<accession>A0AAN9MYA0</accession>
<name>A0AAN9MYA0_CANGL</name>
<keyword evidence="1" id="KW-0732">Signal</keyword>
<comment type="caution">
    <text evidence="2">The sequence shown here is derived from an EMBL/GenBank/DDBJ whole genome shotgun (WGS) entry which is preliminary data.</text>
</comment>
<gene>
    <name evidence="2" type="ORF">VNO77_05401</name>
</gene>
<organism evidence="2 3">
    <name type="scientific">Canavalia gladiata</name>
    <name type="common">Sword bean</name>
    <name type="synonym">Dolichos gladiatus</name>
    <dbReference type="NCBI Taxonomy" id="3824"/>
    <lineage>
        <taxon>Eukaryota</taxon>
        <taxon>Viridiplantae</taxon>
        <taxon>Streptophyta</taxon>
        <taxon>Embryophyta</taxon>
        <taxon>Tracheophyta</taxon>
        <taxon>Spermatophyta</taxon>
        <taxon>Magnoliopsida</taxon>
        <taxon>eudicotyledons</taxon>
        <taxon>Gunneridae</taxon>
        <taxon>Pentapetalae</taxon>
        <taxon>rosids</taxon>
        <taxon>fabids</taxon>
        <taxon>Fabales</taxon>
        <taxon>Fabaceae</taxon>
        <taxon>Papilionoideae</taxon>
        <taxon>50 kb inversion clade</taxon>
        <taxon>NPAAA clade</taxon>
        <taxon>indigoferoid/millettioid clade</taxon>
        <taxon>Phaseoleae</taxon>
        <taxon>Canavalia</taxon>
    </lineage>
</organism>
<proteinExistence type="predicted"/>
<protein>
    <recommendedName>
        <fullName evidence="4">Secreted protein</fullName>
    </recommendedName>
</protein>
<feature type="chain" id="PRO_5042930283" description="Secreted protein" evidence="1">
    <location>
        <begin position="23"/>
        <end position="74"/>
    </location>
</feature>
<dbReference type="Proteomes" id="UP001367508">
    <property type="component" value="Unassembled WGS sequence"/>
</dbReference>
<evidence type="ECO:0000256" key="1">
    <source>
        <dbReference type="SAM" id="SignalP"/>
    </source>
</evidence>
<evidence type="ECO:0008006" key="4">
    <source>
        <dbReference type="Google" id="ProtNLM"/>
    </source>
</evidence>
<feature type="signal peptide" evidence="1">
    <location>
        <begin position="1"/>
        <end position="22"/>
    </location>
</feature>
<reference evidence="2 3" key="1">
    <citation type="submission" date="2024-01" db="EMBL/GenBank/DDBJ databases">
        <title>The genomes of 5 underutilized Papilionoideae crops provide insights into root nodulation and disease resistanc.</title>
        <authorList>
            <person name="Jiang F."/>
        </authorList>
    </citation>
    <scope>NUCLEOTIDE SEQUENCE [LARGE SCALE GENOMIC DNA]</scope>
    <source>
        <strain evidence="2">LVBAO_FW01</strain>
        <tissue evidence="2">Leaves</tissue>
    </source>
</reference>
<evidence type="ECO:0000313" key="3">
    <source>
        <dbReference type="Proteomes" id="UP001367508"/>
    </source>
</evidence>
<dbReference type="AlphaFoldDB" id="A0AAN9MYA0"/>
<sequence length="74" mass="8507">MRNYKIVHLCILVAVLLRVLWTKSLNSLRSQNVARIAANAFDLPVFNLQTPLVNLKSSIFSFPNPNYPRPIRQD</sequence>
<keyword evidence="3" id="KW-1185">Reference proteome</keyword>
<evidence type="ECO:0000313" key="2">
    <source>
        <dbReference type="EMBL" id="KAK7363265.1"/>
    </source>
</evidence>
<dbReference type="EMBL" id="JAYMYQ010000001">
    <property type="protein sequence ID" value="KAK7363265.1"/>
    <property type="molecule type" value="Genomic_DNA"/>
</dbReference>